<dbReference type="KEGG" id="bbae:FRD01_14955"/>
<keyword evidence="1" id="KW-0472">Membrane</keyword>
<proteinExistence type="predicted"/>
<evidence type="ECO:0000313" key="3">
    <source>
        <dbReference type="Proteomes" id="UP000321595"/>
    </source>
</evidence>
<evidence type="ECO:0000313" key="2">
    <source>
        <dbReference type="EMBL" id="QED28507.1"/>
    </source>
</evidence>
<reference evidence="2 3" key="1">
    <citation type="submission" date="2019-08" db="EMBL/GenBank/DDBJ databases">
        <authorList>
            <person name="Liang Q."/>
        </authorList>
    </citation>
    <scope>NUCLEOTIDE SEQUENCE [LARGE SCALE GENOMIC DNA]</scope>
    <source>
        <strain evidence="2 3">V1718</strain>
    </source>
</reference>
<feature type="transmembrane region" description="Helical" evidence="1">
    <location>
        <begin position="52"/>
        <end position="72"/>
    </location>
</feature>
<keyword evidence="1" id="KW-0812">Transmembrane</keyword>
<feature type="transmembrane region" description="Helical" evidence="1">
    <location>
        <begin position="84"/>
        <end position="104"/>
    </location>
</feature>
<sequence>MKTGKYSIGVGLLTMAAFMGYGFLLIYLRDFHPDKEAWIASYSVGKHFEARLAHVHGNLFAVLNLLLGFVLVRLEAATERARRTVAGLGLVGLLMPVGILAEIYFGAPPILVLFGAIAMTAAVSLAGVLSLKYWGKT</sequence>
<feature type="transmembrane region" description="Helical" evidence="1">
    <location>
        <begin position="110"/>
        <end position="131"/>
    </location>
</feature>
<dbReference type="EMBL" id="CP042467">
    <property type="protein sequence ID" value="QED28507.1"/>
    <property type="molecule type" value="Genomic_DNA"/>
</dbReference>
<dbReference type="Proteomes" id="UP000321595">
    <property type="component" value="Chromosome"/>
</dbReference>
<accession>A0A5B8XTR8</accession>
<feature type="transmembrane region" description="Helical" evidence="1">
    <location>
        <begin position="7"/>
        <end position="28"/>
    </location>
</feature>
<name>A0A5B8XTR8_9DELT</name>
<organism evidence="2 3">
    <name type="scientific">Microvenator marinus</name>
    <dbReference type="NCBI Taxonomy" id="2600177"/>
    <lineage>
        <taxon>Bacteria</taxon>
        <taxon>Deltaproteobacteria</taxon>
        <taxon>Bradymonadales</taxon>
        <taxon>Microvenatoraceae</taxon>
        <taxon>Microvenator</taxon>
    </lineage>
</organism>
<dbReference type="OrthoDB" id="1467433at2"/>
<keyword evidence="3" id="KW-1185">Reference proteome</keyword>
<keyword evidence="1" id="KW-1133">Transmembrane helix</keyword>
<gene>
    <name evidence="2" type="ORF">FRD01_14955</name>
</gene>
<dbReference type="AlphaFoldDB" id="A0A5B8XTR8"/>
<evidence type="ECO:0000256" key="1">
    <source>
        <dbReference type="SAM" id="Phobius"/>
    </source>
</evidence>
<dbReference type="RefSeq" id="WP_146960991.1">
    <property type="nucleotide sequence ID" value="NZ_CP042467.1"/>
</dbReference>
<protein>
    <submittedName>
        <fullName evidence="2">Uncharacterized protein</fullName>
    </submittedName>
</protein>